<feature type="coiled-coil region" evidence="1">
    <location>
        <begin position="1"/>
        <end position="32"/>
    </location>
</feature>
<organism evidence="2 3">
    <name type="scientific">Pseudobutyrivibrio ruminis</name>
    <dbReference type="NCBI Taxonomy" id="46206"/>
    <lineage>
        <taxon>Bacteria</taxon>
        <taxon>Bacillati</taxon>
        <taxon>Bacillota</taxon>
        <taxon>Clostridia</taxon>
        <taxon>Lachnospirales</taxon>
        <taxon>Lachnospiraceae</taxon>
        <taxon>Pseudobutyrivibrio</taxon>
    </lineage>
</organism>
<dbReference type="Proteomes" id="UP000182321">
    <property type="component" value="Unassembled WGS sequence"/>
</dbReference>
<dbReference type="EMBL" id="FNZX01000003">
    <property type="protein sequence ID" value="SEK20029.1"/>
    <property type="molecule type" value="Genomic_DNA"/>
</dbReference>
<evidence type="ECO:0000313" key="3">
    <source>
        <dbReference type="Proteomes" id="UP000182321"/>
    </source>
</evidence>
<reference evidence="3" key="1">
    <citation type="submission" date="2016-10" db="EMBL/GenBank/DDBJ databases">
        <authorList>
            <person name="Varghese N."/>
        </authorList>
    </citation>
    <scope>NUCLEOTIDE SEQUENCE [LARGE SCALE GENOMIC DNA]</scope>
    <source>
        <strain evidence="3">ACV-9</strain>
    </source>
</reference>
<proteinExistence type="predicted"/>
<sequence length="265" mass="31525">MENHKKKLEEQIQELNILIKRSNRNVSKYKDLGNGQIHVSRCRGNFQYYYVDKINGIRKYMGAEDEKAIRKYIQKDYELALNEKLKILHKRIDKFISLYDIKELTDVYDNLNEGRKRYVTPLIEPDDIYIQNWLEKHPGQQNPFPEEGLYQTNRGEMVRSKSEKIIADALDKYNVPYQYEPMLELGYSTVYPDFVALNTITRKTIYWEHLGILSDMDYATKNFKKIHSYEKNGYLQGRDLITTMESSDAPIDVRLVEEKIREFLL</sequence>
<name>A0A1H7F1Q3_9FIRM</name>
<gene>
    <name evidence="2" type="ORF">SAMN02910377_00269</name>
</gene>
<protein>
    <submittedName>
        <fullName evidence="2">Uncharacterized protein</fullName>
    </submittedName>
</protein>
<accession>A0A1H7F1Q3</accession>
<dbReference type="AlphaFoldDB" id="A0A1H7F1Q3"/>
<evidence type="ECO:0000256" key="1">
    <source>
        <dbReference type="SAM" id="Coils"/>
    </source>
</evidence>
<keyword evidence="1" id="KW-0175">Coiled coil</keyword>
<dbReference type="RefSeq" id="WP_074788768.1">
    <property type="nucleotide sequence ID" value="NZ_FNZX01000003.1"/>
</dbReference>
<dbReference type="Gene3D" id="3.40.91.30">
    <property type="match status" value="1"/>
</dbReference>
<keyword evidence="3" id="KW-1185">Reference proteome</keyword>
<evidence type="ECO:0000313" key="2">
    <source>
        <dbReference type="EMBL" id="SEK20029.1"/>
    </source>
</evidence>